<reference evidence="2 3" key="1">
    <citation type="submission" date="2024-02" db="EMBL/GenBank/DDBJ databases">
        <title>A draft genome for the cacao thread blight pathogen Marasmius crinis-equi.</title>
        <authorList>
            <person name="Cohen S.P."/>
            <person name="Baruah I.K."/>
            <person name="Amoako-Attah I."/>
            <person name="Bukari Y."/>
            <person name="Meinhardt L.W."/>
            <person name="Bailey B.A."/>
        </authorList>
    </citation>
    <scope>NUCLEOTIDE SEQUENCE [LARGE SCALE GENOMIC DNA]</scope>
    <source>
        <strain evidence="2 3">GH-76</strain>
    </source>
</reference>
<protein>
    <submittedName>
        <fullName evidence="2">Uncharacterized protein</fullName>
    </submittedName>
</protein>
<sequence>MQFKTTAAILTAIAATVVNAKPIAKRQITTFDVWAPKIISPDANTVWAAGSTVQVTWDTSDAPVLVSNQAAISLNKNDRIASGAFVQ</sequence>
<accession>A0ABR3FGR8</accession>
<dbReference type="EMBL" id="JBAHYK010000403">
    <property type="protein sequence ID" value="KAL0574380.1"/>
    <property type="molecule type" value="Genomic_DNA"/>
</dbReference>
<comment type="caution">
    <text evidence="2">The sequence shown here is derived from an EMBL/GenBank/DDBJ whole genome shotgun (WGS) entry which is preliminary data.</text>
</comment>
<organism evidence="2 3">
    <name type="scientific">Marasmius crinis-equi</name>
    <dbReference type="NCBI Taxonomy" id="585013"/>
    <lineage>
        <taxon>Eukaryota</taxon>
        <taxon>Fungi</taxon>
        <taxon>Dikarya</taxon>
        <taxon>Basidiomycota</taxon>
        <taxon>Agaricomycotina</taxon>
        <taxon>Agaricomycetes</taxon>
        <taxon>Agaricomycetidae</taxon>
        <taxon>Agaricales</taxon>
        <taxon>Marasmiineae</taxon>
        <taxon>Marasmiaceae</taxon>
        <taxon>Marasmius</taxon>
    </lineage>
</organism>
<evidence type="ECO:0000313" key="3">
    <source>
        <dbReference type="Proteomes" id="UP001465976"/>
    </source>
</evidence>
<feature type="signal peptide" evidence="1">
    <location>
        <begin position="1"/>
        <end position="20"/>
    </location>
</feature>
<keyword evidence="3" id="KW-1185">Reference proteome</keyword>
<evidence type="ECO:0000313" key="2">
    <source>
        <dbReference type="EMBL" id="KAL0574380.1"/>
    </source>
</evidence>
<gene>
    <name evidence="2" type="ORF">V5O48_007581</name>
</gene>
<dbReference type="Proteomes" id="UP001465976">
    <property type="component" value="Unassembled WGS sequence"/>
</dbReference>
<proteinExistence type="predicted"/>
<keyword evidence="1" id="KW-0732">Signal</keyword>
<feature type="chain" id="PRO_5045557193" evidence="1">
    <location>
        <begin position="21"/>
        <end position="87"/>
    </location>
</feature>
<name>A0ABR3FGR8_9AGAR</name>
<evidence type="ECO:0000256" key="1">
    <source>
        <dbReference type="SAM" id="SignalP"/>
    </source>
</evidence>